<keyword evidence="8 14" id="KW-0863">Zinc-finger</keyword>
<keyword evidence="11 16" id="KW-1133">Transmembrane helix</keyword>
<evidence type="ECO:0000259" key="17">
    <source>
        <dbReference type="PROSITE" id="PS50089"/>
    </source>
</evidence>
<dbReference type="Gene3D" id="3.30.40.10">
    <property type="entry name" value="Zinc/RING finger domain, C3HC4 (zinc finger)"/>
    <property type="match status" value="1"/>
</dbReference>
<sequence length="249" mass="27506">MQSQSESSNKPTNSVSQLVQNMFSDNNSKNIMLAAIVFLLLVILFVLLLHVYAKLFLSPAQPRRHRRRTPATVMPSRFHHFHFIEENSTISTKGLDSSIVSRIPMFVYEAEAEAEAEEVECVICLSGFDEGEFGRSLPKCGHAFHLECIDMWLSSHCNCPICRAPIVTVQDDSQFHDNGDDDDMLEIVIGTPSYDDENSESGGNDGNSESSGVGVSQTSSSLLLGCSLKRILSKVFQSCNVNELDHGSQ</sequence>
<comment type="pathway">
    <text evidence="3">Protein modification; protein ubiquitination.</text>
</comment>
<dbReference type="PANTHER" id="PTHR46913">
    <property type="entry name" value="RING-H2 FINGER PROTEIN ATL16"/>
    <property type="match status" value="1"/>
</dbReference>
<dbReference type="InterPro" id="IPR044600">
    <property type="entry name" value="ATL1/ATL16-like"/>
</dbReference>
<evidence type="ECO:0000256" key="2">
    <source>
        <dbReference type="ARBA" id="ARBA00004167"/>
    </source>
</evidence>
<evidence type="ECO:0000256" key="15">
    <source>
        <dbReference type="SAM" id="MobiDB-lite"/>
    </source>
</evidence>
<dbReference type="SMART" id="SM00184">
    <property type="entry name" value="RING"/>
    <property type="match status" value="1"/>
</dbReference>
<evidence type="ECO:0000256" key="4">
    <source>
        <dbReference type="ARBA" id="ARBA00012483"/>
    </source>
</evidence>
<evidence type="ECO:0000256" key="16">
    <source>
        <dbReference type="SAM" id="Phobius"/>
    </source>
</evidence>
<keyword evidence="7" id="KW-0479">Metal-binding</keyword>
<dbReference type="PROSITE" id="PS50089">
    <property type="entry name" value="ZF_RING_2"/>
    <property type="match status" value="1"/>
</dbReference>
<dbReference type="InterPro" id="IPR013083">
    <property type="entry name" value="Znf_RING/FYVE/PHD"/>
</dbReference>
<comment type="caution">
    <text evidence="18">The sequence shown here is derived from an EMBL/GenBank/DDBJ whole genome shotgun (WGS) entry which is preliminary data.</text>
</comment>
<evidence type="ECO:0000313" key="19">
    <source>
        <dbReference type="Proteomes" id="UP001372338"/>
    </source>
</evidence>
<evidence type="ECO:0000256" key="14">
    <source>
        <dbReference type="PROSITE-ProRule" id="PRU00175"/>
    </source>
</evidence>
<reference evidence="18 19" key="1">
    <citation type="submission" date="2024-01" db="EMBL/GenBank/DDBJ databases">
        <title>The genomes of 5 underutilized Papilionoideae crops provide insights into root nodulation and disease resistanc.</title>
        <authorList>
            <person name="Yuan L."/>
        </authorList>
    </citation>
    <scope>NUCLEOTIDE SEQUENCE [LARGE SCALE GENOMIC DNA]</scope>
    <source>
        <strain evidence="18">ZHUSHIDOU_FW_LH</strain>
        <tissue evidence="18">Leaf</tissue>
    </source>
</reference>
<gene>
    <name evidence="18" type="ORF">RIF29_17153</name>
</gene>
<dbReference type="Pfam" id="PF13639">
    <property type="entry name" value="zf-RING_2"/>
    <property type="match status" value="1"/>
</dbReference>
<feature type="compositionally biased region" description="Low complexity" evidence="15">
    <location>
        <begin position="200"/>
        <end position="214"/>
    </location>
</feature>
<keyword evidence="12 16" id="KW-0472">Membrane</keyword>
<comment type="catalytic activity">
    <reaction evidence="1">
        <text>S-ubiquitinyl-[E2 ubiquitin-conjugating enzyme]-L-cysteine + [acceptor protein]-L-lysine = [E2 ubiquitin-conjugating enzyme]-L-cysteine + N(6)-ubiquitinyl-[acceptor protein]-L-lysine.</text>
        <dbReference type="EC" id="2.3.2.27"/>
    </reaction>
</comment>
<evidence type="ECO:0000256" key="1">
    <source>
        <dbReference type="ARBA" id="ARBA00000900"/>
    </source>
</evidence>
<keyword evidence="5" id="KW-0808">Transferase</keyword>
<protein>
    <recommendedName>
        <fullName evidence="4">RING-type E3 ubiquitin transferase</fullName>
        <ecNumber evidence="4">2.3.2.27</ecNumber>
    </recommendedName>
</protein>
<dbReference type="EC" id="2.3.2.27" evidence="4"/>
<dbReference type="GO" id="GO:0016567">
    <property type="term" value="P:protein ubiquitination"/>
    <property type="evidence" value="ECO:0007669"/>
    <property type="project" value="InterPro"/>
</dbReference>
<feature type="region of interest" description="Disordered" evidence="15">
    <location>
        <begin position="192"/>
        <end position="214"/>
    </location>
</feature>
<proteinExistence type="inferred from homology"/>
<dbReference type="SUPFAM" id="SSF57850">
    <property type="entry name" value="RING/U-box"/>
    <property type="match status" value="1"/>
</dbReference>
<evidence type="ECO:0000256" key="8">
    <source>
        <dbReference type="ARBA" id="ARBA00022771"/>
    </source>
</evidence>
<evidence type="ECO:0000256" key="12">
    <source>
        <dbReference type="ARBA" id="ARBA00023136"/>
    </source>
</evidence>
<dbReference type="InterPro" id="IPR001841">
    <property type="entry name" value="Znf_RING"/>
</dbReference>
<comment type="similarity">
    <text evidence="13">Belongs to the RING-type zinc finger family. ATL subfamily.</text>
</comment>
<keyword evidence="9" id="KW-0833">Ubl conjugation pathway</keyword>
<evidence type="ECO:0000256" key="7">
    <source>
        <dbReference type="ARBA" id="ARBA00022723"/>
    </source>
</evidence>
<organism evidence="18 19">
    <name type="scientific">Crotalaria pallida</name>
    <name type="common">Smooth rattlebox</name>
    <name type="synonym">Crotalaria striata</name>
    <dbReference type="NCBI Taxonomy" id="3830"/>
    <lineage>
        <taxon>Eukaryota</taxon>
        <taxon>Viridiplantae</taxon>
        <taxon>Streptophyta</taxon>
        <taxon>Embryophyta</taxon>
        <taxon>Tracheophyta</taxon>
        <taxon>Spermatophyta</taxon>
        <taxon>Magnoliopsida</taxon>
        <taxon>eudicotyledons</taxon>
        <taxon>Gunneridae</taxon>
        <taxon>Pentapetalae</taxon>
        <taxon>rosids</taxon>
        <taxon>fabids</taxon>
        <taxon>Fabales</taxon>
        <taxon>Fabaceae</taxon>
        <taxon>Papilionoideae</taxon>
        <taxon>50 kb inversion clade</taxon>
        <taxon>genistoids sensu lato</taxon>
        <taxon>core genistoids</taxon>
        <taxon>Crotalarieae</taxon>
        <taxon>Crotalaria</taxon>
    </lineage>
</organism>
<evidence type="ECO:0000256" key="6">
    <source>
        <dbReference type="ARBA" id="ARBA00022692"/>
    </source>
</evidence>
<keyword evidence="19" id="KW-1185">Reference proteome</keyword>
<dbReference type="GO" id="GO:0016020">
    <property type="term" value="C:membrane"/>
    <property type="evidence" value="ECO:0007669"/>
    <property type="project" value="UniProtKB-SubCell"/>
</dbReference>
<dbReference type="FunFam" id="3.30.40.10:FF:000609">
    <property type="entry name" value="RING-H2 finger protein ATL1"/>
    <property type="match status" value="1"/>
</dbReference>
<dbReference type="SMART" id="SM01197">
    <property type="entry name" value="FANCL_C"/>
    <property type="match status" value="1"/>
</dbReference>
<evidence type="ECO:0000256" key="3">
    <source>
        <dbReference type="ARBA" id="ARBA00004906"/>
    </source>
</evidence>
<dbReference type="AlphaFoldDB" id="A0AAN9IE91"/>
<keyword evidence="6 16" id="KW-0812">Transmembrane</keyword>
<dbReference type="PANTHER" id="PTHR46913:SF1">
    <property type="entry name" value="RING-H2 FINGER PROTEIN ATL16"/>
    <property type="match status" value="1"/>
</dbReference>
<name>A0AAN9IE91_CROPI</name>
<evidence type="ECO:0000256" key="5">
    <source>
        <dbReference type="ARBA" id="ARBA00022679"/>
    </source>
</evidence>
<evidence type="ECO:0000256" key="10">
    <source>
        <dbReference type="ARBA" id="ARBA00022833"/>
    </source>
</evidence>
<evidence type="ECO:0000256" key="13">
    <source>
        <dbReference type="ARBA" id="ARBA00024209"/>
    </source>
</evidence>
<dbReference type="GO" id="GO:0008270">
    <property type="term" value="F:zinc ion binding"/>
    <property type="evidence" value="ECO:0007669"/>
    <property type="project" value="UniProtKB-KW"/>
</dbReference>
<comment type="subcellular location">
    <subcellularLocation>
        <location evidence="2">Membrane</location>
        <topology evidence="2">Single-pass membrane protein</topology>
    </subcellularLocation>
</comment>
<evidence type="ECO:0000256" key="9">
    <source>
        <dbReference type="ARBA" id="ARBA00022786"/>
    </source>
</evidence>
<keyword evidence="10" id="KW-0862">Zinc</keyword>
<dbReference type="Proteomes" id="UP001372338">
    <property type="component" value="Unassembled WGS sequence"/>
</dbReference>
<evidence type="ECO:0000256" key="11">
    <source>
        <dbReference type="ARBA" id="ARBA00022989"/>
    </source>
</evidence>
<feature type="domain" description="RING-type" evidence="17">
    <location>
        <begin position="121"/>
        <end position="163"/>
    </location>
</feature>
<dbReference type="GO" id="GO:0061630">
    <property type="term" value="F:ubiquitin protein ligase activity"/>
    <property type="evidence" value="ECO:0007669"/>
    <property type="project" value="UniProtKB-EC"/>
</dbReference>
<accession>A0AAN9IE91</accession>
<dbReference type="EMBL" id="JAYWIO010000003">
    <property type="protein sequence ID" value="KAK7276022.1"/>
    <property type="molecule type" value="Genomic_DNA"/>
</dbReference>
<dbReference type="CDD" id="cd16461">
    <property type="entry name" value="RING-H2_EL5-like"/>
    <property type="match status" value="1"/>
</dbReference>
<feature type="transmembrane region" description="Helical" evidence="16">
    <location>
        <begin position="31"/>
        <end position="57"/>
    </location>
</feature>
<evidence type="ECO:0000313" key="18">
    <source>
        <dbReference type="EMBL" id="KAK7276022.1"/>
    </source>
</evidence>